<evidence type="ECO:0000313" key="5">
    <source>
        <dbReference type="Ensembl" id="ENSXCOP00000011637.1"/>
    </source>
</evidence>
<evidence type="ECO:0000256" key="2">
    <source>
        <dbReference type="ARBA" id="ARBA00022670"/>
    </source>
</evidence>
<accession>A0A3B5LL32</accession>
<evidence type="ECO:0000259" key="4">
    <source>
        <dbReference type="Pfam" id="PF02902"/>
    </source>
</evidence>
<protein>
    <recommendedName>
        <fullName evidence="4">Ubiquitin-like protease family profile domain-containing protein</fullName>
    </recommendedName>
</protein>
<evidence type="ECO:0000256" key="3">
    <source>
        <dbReference type="ARBA" id="ARBA00022801"/>
    </source>
</evidence>
<evidence type="ECO:0000313" key="6">
    <source>
        <dbReference type="Proteomes" id="UP000261380"/>
    </source>
</evidence>
<keyword evidence="6" id="KW-1185">Reference proteome</keyword>
<keyword evidence="3" id="KW-0378">Hydrolase</keyword>
<feature type="domain" description="Ubiquitin-like protease family profile" evidence="4">
    <location>
        <begin position="18"/>
        <end position="64"/>
    </location>
</feature>
<sequence>IDSFEMSRIWLKKSSRLKIDPEKFKIIVGIVNESHHWMLVVIYPLEKRTVFLNSLGESQKDVKRCLEVTR</sequence>
<reference evidence="5" key="1">
    <citation type="submission" date="2025-08" db="UniProtKB">
        <authorList>
            <consortium name="Ensembl"/>
        </authorList>
    </citation>
    <scope>IDENTIFICATION</scope>
</reference>
<keyword evidence="2" id="KW-0645">Protease</keyword>
<dbReference type="Pfam" id="PF02902">
    <property type="entry name" value="Peptidase_C48"/>
    <property type="match status" value="1"/>
</dbReference>
<organism evidence="5 6">
    <name type="scientific">Xiphophorus couchianus</name>
    <name type="common">Monterrey platyfish</name>
    <dbReference type="NCBI Taxonomy" id="32473"/>
    <lineage>
        <taxon>Eukaryota</taxon>
        <taxon>Metazoa</taxon>
        <taxon>Chordata</taxon>
        <taxon>Craniata</taxon>
        <taxon>Vertebrata</taxon>
        <taxon>Euteleostomi</taxon>
        <taxon>Actinopterygii</taxon>
        <taxon>Neopterygii</taxon>
        <taxon>Teleostei</taxon>
        <taxon>Neoteleostei</taxon>
        <taxon>Acanthomorphata</taxon>
        <taxon>Ovalentaria</taxon>
        <taxon>Atherinomorphae</taxon>
        <taxon>Cyprinodontiformes</taxon>
        <taxon>Poeciliidae</taxon>
        <taxon>Poeciliinae</taxon>
        <taxon>Xiphophorus</taxon>
    </lineage>
</organism>
<dbReference type="GeneTree" id="ENSGT00770000121708"/>
<dbReference type="Ensembl" id="ENSXCOT00000011770.1">
    <property type="protein sequence ID" value="ENSXCOP00000011637.1"/>
    <property type="gene ID" value="ENSXCOG00000008791.1"/>
</dbReference>
<reference evidence="5" key="2">
    <citation type="submission" date="2025-09" db="UniProtKB">
        <authorList>
            <consortium name="Ensembl"/>
        </authorList>
    </citation>
    <scope>IDENTIFICATION</scope>
</reference>
<dbReference type="GO" id="GO:0006508">
    <property type="term" value="P:proteolysis"/>
    <property type="evidence" value="ECO:0007669"/>
    <property type="project" value="UniProtKB-KW"/>
</dbReference>
<proteinExistence type="inferred from homology"/>
<dbReference type="InterPro" id="IPR038765">
    <property type="entry name" value="Papain-like_cys_pep_sf"/>
</dbReference>
<dbReference type="SUPFAM" id="SSF54001">
    <property type="entry name" value="Cysteine proteinases"/>
    <property type="match status" value="1"/>
</dbReference>
<evidence type="ECO:0000256" key="1">
    <source>
        <dbReference type="ARBA" id="ARBA00005234"/>
    </source>
</evidence>
<dbReference type="Proteomes" id="UP000261380">
    <property type="component" value="Unplaced"/>
</dbReference>
<dbReference type="AlphaFoldDB" id="A0A3B5LL32"/>
<name>A0A3B5LL32_9TELE</name>
<comment type="similarity">
    <text evidence="1">Belongs to the peptidase C48 family.</text>
</comment>
<dbReference type="Gene3D" id="3.40.395.10">
    <property type="entry name" value="Adenoviral Proteinase, Chain A"/>
    <property type="match status" value="1"/>
</dbReference>
<dbReference type="GO" id="GO:0008234">
    <property type="term" value="F:cysteine-type peptidase activity"/>
    <property type="evidence" value="ECO:0007669"/>
    <property type="project" value="InterPro"/>
</dbReference>
<dbReference type="InterPro" id="IPR003653">
    <property type="entry name" value="Peptidase_C48_C"/>
</dbReference>